<reference evidence="10" key="1">
    <citation type="submission" date="2013-09" db="EMBL/GenBank/DDBJ databases">
        <title>Corchorus olitorius genome sequencing.</title>
        <authorList>
            <person name="Alam M."/>
            <person name="Haque M.S."/>
            <person name="Islam M.S."/>
            <person name="Emdad E.M."/>
            <person name="Islam M.M."/>
            <person name="Ahmed B."/>
            <person name="Halim A."/>
            <person name="Hossen Q.M.M."/>
            <person name="Hossain M.Z."/>
            <person name="Ahmed R."/>
            <person name="Khan M.M."/>
            <person name="Islam R."/>
            <person name="Rashid M.M."/>
            <person name="Khan S.A."/>
            <person name="Rahman M.S."/>
            <person name="Alam M."/>
            <person name="Yahiya A.S."/>
            <person name="Khan M.S."/>
            <person name="Azam M.S."/>
            <person name="Haque T."/>
            <person name="Lashkar M.Z.H."/>
            <person name="Akhand A.I."/>
            <person name="Morshed G."/>
            <person name="Roy S."/>
            <person name="Uddin K.S."/>
            <person name="Rabeya T."/>
            <person name="Hossain A.S."/>
            <person name="Chowdhury A."/>
            <person name="Snigdha A.R."/>
            <person name="Mortoza M.S."/>
            <person name="Matin S.A."/>
            <person name="Hoque S.M.E."/>
            <person name="Islam M.K."/>
            <person name="Roy D.K."/>
            <person name="Haider R."/>
            <person name="Moosa M.M."/>
            <person name="Elias S.M."/>
            <person name="Hasan A.M."/>
            <person name="Jahan S."/>
            <person name="Shafiuddin M."/>
            <person name="Mahmood N."/>
            <person name="Shommy N.S."/>
        </authorList>
    </citation>
    <scope>NUCLEOTIDE SEQUENCE [LARGE SCALE GENOMIC DNA]</scope>
    <source>
        <strain evidence="10">cv. O-4</strain>
    </source>
</reference>
<evidence type="ECO:0000256" key="3">
    <source>
        <dbReference type="ARBA" id="ARBA00022741"/>
    </source>
</evidence>
<feature type="domain" description="Protein kinase" evidence="8">
    <location>
        <begin position="100"/>
        <end position="403"/>
    </location>
</feature>
<feature type="binding site" evidence="6">
    <location>
        <position position="129"/>
    </location>
    <ligand>
        <name>ATP</name>
        <dbReference type="ChEBI" id="CHEBI:30616"/>
    </ligand>
</feature>
<dbReference type="SUPFAM" id="SSF56112">
    <property type="entry name" value="Protein kinase-like (PK-like)"/>
    <property type="match status" value="1"/>
</dbReference>
<comment type="similarity">
    <text evidence="7">Belongs to the protein kinase superfamily.</text>
</comment>
<keyword evidence="4" id="KW-0418">Kinase</keyword>
<dbReference type="InterPro" id="IPR008271">
    <property type="entry name" value="Ser/Thr_kinase_AS"/>
</dbReference>
<dbReference type="InterPro" id="IPR045272">
    <property type="entry name" value="ANXUR1/2-like"/>
</dbReference>
<dbReference type="SMART" id="SM00220">
    <property type="entry name" value="S_TKc"/>
    <property type="match status" value="1"/>
</dbReference>
<dbReference type="GO" id="GO:0004714">
    <property type="term" value="F:transmembrane receptor protein tyrosine kinase activity"/>
    <property type="evidence" value="ECO:0007669"/>
    <property type="project" value="InterPro"/>
</dbReference>
<dbReference type="Pfam" id="PF07714">
    <property type="entry name" value="PK_Tyr_Ser-Thr"/>
    <property type="match status" value="1"/>
</dbReference>
<keyword evidence="3 6" id="KW-0547">Nucleotide-binding</keyword>
<keyword evidence="2" id="KW-0808">Transferase</keyword>
<evidence type="ECO:0000259" key="8">
    <source>
        <dbReference type="PROSITE" id="PS50011"/>
    </source>
</evidence>
<keyword evidence="1 7" id="KW-0723">Serine/threonine-protein kinase</keyword>
<keyword evidence="5 6" id="KW-0067">ATP-binding</keyword>
<dbReference type="Proteomes" id="UP000187203">
    <property type="component" value="Unassembled WGS sequence"/>
</dbReference>
<dbReference type="GO" id="GO:0005886">
    <property type="term" value="C:plasma membrane"/>
    <property type="evidence" value="ECO:0007669"/>
    <property type="project" value="TreeGrafter"/>
</dbReference>
<evidence type="ECO:0000256" key="7">
    <source>
        <dbReference type="RuleBase" id="RU000304"/>
    </source>
</evidence>
<evidence type="ECO:0000313" key="10">
    <source>
        <dbReference type="Proteomes" id="UP000187203"/>
    </source>
</evidence>
<dbReference type="InterPro" id="IPR017441">
    <property type="entry name" value="Protein_kinase_ATP_BS"/>
</dbReference>
<dbReference type="GO" id="GO:0005524">
    <property type="term" value="F:ATP binding"/>
    <property type="evidence" value="ECO:0007669"/>
    <property type="project" value="UniProtKB-UniRule"/>
</dbReference>
<gene>
    <name evidence="9" type="ORF">COLO4_07986</name>
</gene>
<dbReference type="PROSITE" id="PS00108">
    <property type="entry name" value="PROTEIN_KINASE_ST"/>
    <property type="match status" value="1"/>
</dbReference>
<dbReference type="Gene3D" id="1.10.510.10">
    <property type="entry name" value="Transferase(Phosphotransferase) domain 1"/>
    <property type="match status" value="2"/>
</dbReference>
<dbReference type="OrthoDB" id="4062651at2759"/>
<evidence type="ECO:0000256" key="2">
    <source>
        <dbReference type="ARBA" id="ARBA00022679"/>
    </source>
</evidence>
<dbReference type="PANTHER" id="PTHR27003">
    <property type="entry name" value="OS07G0166700 PROTEIN"/>
    <property type="match status" value="1"/>
</dbReference>
<protein>
    <recommendedName>
        <fullName evidence="8">Protein kinase domain-containing protein</fullName>
    </recommendedName>
</protein>
<dbReference type="PROSITE" id="PS00107">
    <property type="entry name" value="PROTEIN_KINASE_ATP"/>
    <property type="match status" value="1"/>
</dbReference>
<dbReference type="STRING" id="93759.A0A1R3KHW8"/>
<proteinExistence type="inferred from homology"/>
<dbReference type="PANTHER" id="PTHR27003:SF278">
    <property type="entry name" value="RECEPTOR-LIKE PROTEIN KINASE ANXUR2"/>
    <property type="match status" value="1"/>
</dbReference>
<organism evidence="9 10">
    <name type="scientific">Corchorus olitorius</name>
    <dbReference type="NCBI Taxonomy" id="93759"/>
    <lineage>
        <taxon>Eukaryota</taxon>
        <taxon>Viridiplantae</taxon>
        <taxon>Streptophyta</taxon>
        <taxon>Embryophyta</taxon>
        <taxon>Tracheophyta</taxon>
        <taxon>Spermatophyta</taxon>
        <taxon>Magnoliopsida</taxon>
        <taxon>eudicotyledons</taxon>
        <taxon>Gunneridae</taxon>
        <taxon>Pentapetalae</taxon>
        <taxon>rosids</taxon>
        <taxon>malvids</taxon>
        <taxon>Malvales</taxon>
        <taxon>Malvaceae</taxon>
        <taxon>Grewioideae</taxon>
        <taxon>Apeibeae</taxon>
        <taxon>Corchorus</taxon>
    </lineage>
</organism>
<name>A0A1R3KHW8_9ROSI</name>
<dbReference type="GO" id="GO:0009506">
    <property type="term" value="C:plasmodesma"/>
    <property type="evidence" value="ECO:0007669"/>
    <property type="project" value="TreeGrafter"/>
</dbReference>
<dbReference type="InterPro" id="IPR011009">
    <property type="entry name" value="Kinase-like_dom_sf"/>
</dbReference>
<evidence type="ECO:0000313" key="9">
    <source>
        <dbReference type="EMBL" id="OMP06671.1"/>
    </source>
</evidence>
<comment type="caution">
    <text evidence="9">The sequence shown here is derived from an EMBL/GenBank/DDBJ whole genome shotgun (WGS) entry which is preliminary data.</text>
</comment>
<sequence length="403" mass="45966">MKFHLFSLLCFSNVFRKKSPQCGRNVSPALSEGICREFSLAEIKASTNSSLWPKKFSLLCFSNVFRKKSPQCGRNVSPALPENICREFSLAEIKASTKNFHRDLIIGRGGFGKVFKGRVDDGTIGVAVKRYDNGSSQQGFEEFRTEVQLLCQLRHPHLVYLVGFCVDQTALILVYEYVSRDSLHHHLHGKDFVPLDWERRLQICIGADRGLHYLHSGAKRVVVHRDIKSANILLDDEWCLLCGRPPIDTHKERDEVNLAAWACKCIENGTIYNIIDPHLKGRIAPDCFKQFVDIAFGCLRGRKDERPSMDEVEMNLELALELQNKADSEIEHINPLGGCVYEDEGGFVAKLQRILCVMFNAVLENLKLVVSKEKHWRYASITTELIEIITERQNYMMVSTFDL</sequence>
<dbReference type="PROSITE" id="PS50011">
    <property type="entry name" value="PROTEIN_KINASE_DOM"/>
    <property type="match status" value="1"/>
</dbReference>
<evidence type="ECO:0000256" key="4">
    <source>
        <dbReference type="ARBA" id="ARBA00022777"/>
    </source>
</evidence>
<evidence type="ECO:0000256" key="6">
    <source>
        <dbReference type="PROSITE-ProRule" id="PRU10141"/>
    </source>
</evidence>
<dbReference type="FunFam" id="3.30.200.20:FF:000039">
    <property type="entry name" value="receptor-like protein kinase FERONIA"/>
    <property type="match status" value="1"/>
</dbReference>
<dbReference type="EMBL" id="AWUE01013546">
    <property type="protein sequence ID" value="OMP06671.1"/>
    <property type="molecule type" value="Genomic_DNA"/>
</dbReference>
<keyword evidence="10" id="KW-1185">Reference proteome</keyword>
<dbReference type="GO" id="GO:0004674">
    <property type="term" value="F:protein serine/threonine kinase activity"/>
    <property type="evidence" value="ECO:0007669"/>
    <property type="project" value="UniProtKB-KW"/>
</dbReference>
<dbReference type="InterPro" id="IPR001245">
    <property type="entry name" value="Ser-Thr/Tyr_kinase_cat_dom"/>
</dbReference>
<evidence type="ECO:0000256" key="1">
    <source>
        <dbReference type="ARBA" id="ARBA00022527"/>
    </source>
</evidence>
<dbReference type="InterPro" id="IPR000719">
    <property type="entry name" value="Prot_kinase_dom"/>
</dbReference>
<dbReference type="AlphaFoldDB" id="A0A1R3KHW8"/>
<evidence type="ECO:0000256" key="5">
    <source>
        <dbReference type="ARBA" id="ARBA00022840"/>
    </source>
</evidence>
<accession>A0A1R3KHW8</accession>
<dbReference type="Gene3D" id="3.30.200.20">
    <property type="entry name" value="Phosphorylase Kinase, domain 1"/>
    <property type="match status" value="1"/>
</dbReference>